<evidence type="ECO:0000256" key="1">
    <source>
        <dbReference type="ARBA" id="ARBA00022448"/>
    </source>
</evidence>
<accession>A0ABW3CMI1</accession>
<keyword evidence="1" id="KW-0813">Transport</keyword>
<feature type="domain" description="ABC transporter" evidence="4">
    <location>
        <begin position="33"/>
        <end position="76"/>
    </location>
</feature>
<dbReference type="GO" id="GO:0005524">
    <property type="term" value="F:ATP binding"/>
    <property type="evidence" value="ECO:0007669"/>
    <property type="project" value="UniProtKB-KW"/>
</dbReference>
<evidence type="ECO:0000256" key="2">
    <source>
        <dbReference type="ARBA" id="ARBA00022741"/>
    </source>
</evidence>
<name>A0ABW3CMI1_9ACTN</name>
<evidence type="ECO:0000313" key="6">
    <source>
        <dbReference type="Proteomes" id="UP001597083"/>
    </source>
</evidence>
<dbReference type="EMBL" id="JBHTIR010003755">
    <property type="protein sequence ID" value="MFD0855733.1"/>
    <property type="molecule type" value="Genomic_DNA"/>
</dbReference>
<evidence type="ECO:0000259" key="4">
    <source>
        <dbReference type="Pfam" id="PF00005"/>
    </source>
</evidence>
<dbReference type="InterPro" id="IPR003439">
    <property type="entry name" value="ABC_transporter-like_ATP-bd"/>
</dbReference>
<keyword evidence="3 5" id="KW-0067">ATP-binding</keyword>
<organism evidence="5 6">
    <name type="scientific">Actinomadura adrarensis</name>
    <dbReference type="NCBI Taxonomy" id="1819600"/>
    <lineage>
        <taxon>Bacteria</taxon>
        <taxon>Bacillati</taxon>
        <taxon>Actinomycetota</taxon>
        <taxon>Actinomycetes</taxon>
        <taxon>Streptosporangiales</taxon>
        <taxon>Thermomonosporaceae</taxon>
        <taxon>Actinomadura</taxon>
    </lineage>
</organism>
<gene>
    <name evidence="5" type="ORF">ACFQ07_26055</name>
</gene>
<dbReference type="Proteomes" id="UP001597083">
    <property type="component" value="Unassembled WGS sequence"/>
</dbReference>
<dbReference type="Pfam" id="PF00005">
    <property type="entry name" value="ABC_tran"/>
    <property type="match status" value="1"/>
</dbReference>
<sequence length="76" mass="7737">MDGSVAKAPVSTASPILTARGLVREFRGFRAVDQVDLDVADGGVHALVGPNGAGKTTLFNLLTGFLKPTAGSVVLD</sequence>
<comment type="caution">
    <text evidence="5">The sequence shown here is derived from an EMBL/GenBank/DDBJ whole genome shotgun (WGS) entry which is preliminary data.</text>
</comment>
<dbReference type="PANTHER" id="PTHR45772">
    <property type="entry name" value="CONSERVED COMPONENT OF ABC TRANSPORTER FOR NATURAL AMINO ACIDS-RELATED"/>
    <property type="match status" value="1"/>
</dbReference>
<protein>
    <submittedName>
        <fullName evidence="5">ATP-binding cassette domain-containing protein</fullName>
    </submittedName>
</protein>
<dbReference type="SUPFAM" id="SSF52540">
    <property type="entry name" value="P-loop containing nucleoside triphosphate hydrolases"/>
    <property type="match status" value="1"/>
</dbReference>
<keyword evidence="6" id="KW-1185">Reference proteome</keyword>
<proteinExistence type="predicted"/>
<reference evidence="6" key="1">
    <citation type="journal article" date="2019" name="Int. J. Syst. Evol. Microbiol.">
        <title>The Global Catalogue of Microorganisms (GCM) 10K type strain sequencing project: providing services to taxonomists for standard genome sequencing and annotation.</title>
        <authorList>
            <consortium name="The Broad Institute Genomics Platform"/>
            <consortium name="The Broad Institute Genome Sequencing Center for Infectious Disease"/>
            <person name="Wu L."/>
            <person name="Ma J."/>
        </authorList>
    </citation>
    <scope>NUCLEOTIDE SEQUENCE [LARGE SCALE GENOMIC DNA]</scope>
    <source>
        <strain evidence="6">JCM 31696</strain>
    </source>
</reference>
<dbReference type="Gene3D" id="3.40.50.300">
    <property type="entry name" value="P-loop containing nucleotide triphosphate hydrolases"/>
    <property type="match status" value="1"/>
</dbReference>
<dbReference type="InterPro" id="IPR051120">
    <property type="entry name" value="ABC_AA/LPS_Transport"/>
</dbReference>
<dbReference type="PANTHER" id="PTHR45772:SF9">
    <property type="entry name" value="CONSERVED COMPONENT OF ABC TRANSPORTER FOR NATURAL AMINO ACIDS"/>
    <property type="match status" value="1"/>
</dbReference>
<feature type="non-terminal residue" evidence="5">
    <location>
        <position position="76"/>
    </location>
</feature>
<keyword evidence="2" id="KW-0547">Nucleotide-binding</keyword>
<evidence type="ECO:0000256" key="3">
    <source>
        <dbReference type="ARBA" id="ARBA00022840"/>
    </source>
</evidence>
<dbReference type="InterPro" id="IPR027417">
    <property type="entry name" value="P-loop_NTPase"/>
</dbReference>
<evidence type="ECO:0000313" key="5">
    <source>
        <dbReference type="EMBL" id="MFD0855733.1"/>
    </source>
</evidence>